<dbReference type="PIRSF" id="PIRSF004846">
    <property type="entry name" value="ModA"/>
    <property type="match status" value="1"/>
</dbReference>
<evidence type="ECO:0000256" key="2">
    <source>
        <dbReference type="ARBA" id="ARBA00022505"/>
    </source>
</evidence>
<accession>A0A154WBW3</accession>
<dbReference type="Pfam" id="PF13531">
    <property type="entry name" value="SBP_bac_11"/>
    <property type="match status" value="1"/>
</dbReference>
<feature type="binding site" evidence="6">
    <location>
        <position position="63"/>
    </location>
    <ligand>
        <name>molybdate</name>
        <dbReference type="ChEBI" id="CHEBI:36264"/>
    </ligand>
</feature>
<evidence type="ECO:0000256" key="3">
    <source>
        <dbReference type="ARBA" id="ARBA00022723"/>
    </source>
</evidence>
<keyword evidence="9" id="KW-1185">Reference proteome</keyword>
<dbReference type="STRING" id="580166.AUP43_05805"/>
<keyword evidence="3 6" id="KW-0479">Metal-binding</keyword>
<feature type="binding site" evidence="6">
    <location>
        <position position="36"/>
    </location>
    <ligand>
        <name>molybdate</name>
        <dbReference type="ChEBI" id="CHEBI:36264"/>
    </ligand>
</feature>
<feature type="binding site" evidence="6">
    <location>
        <position position="148"/>
    </location>
    <ligand>
        <name>molybdate</name>
        <dbReference type="ChEBI" id="CHEBI:36264"/>
    </ligand>
</feature>
<dbReference type="OrthoDB" id="9785015at2"/>
<comment type="caution">
    <text evidence="8">The sequence shown here is derived from an EMBL/GenBank/DDBJ whole genome shotgun (WGS) entry which is preliminary data.</text>
</comment>
<keyword evidence="4 7" id="KW-0732">Signal</keyword>
<reference evidence="8 9" key="1">
    <citation type="submission" date="2015-12" db="EMBL/GenBank/DDBJ databases">
        <title>Genome sequence of Oceanibaculum pacificum MCCC 1A02656.</title>
        <authorList>
            <person name="Lu L."/>
            <person name="Lai Q."/>
            <person name="Shao Z."/>
            <person name="Qian P."/>
        </authorList>
    </citation>
    <scope>NUCLEOTIDE SEQUENCE [LARGE SCALE GENOMIC DNA]</scope>
    <source>
        <strain evidence="8 9">MCCC 1A02656</strain>
    </source>
</reference>
<name>A0A154WBW3_9PROT</name>
<evidence type="ECO:0000256" key="4">
    <source>
        <dbReference type="ARBA" id="ARBA00022729"/>
    </source>
</evidence>
<dbReference type="Gene3D" id="3.40.190.10">
    <property type="entry name" value="Periplasmic binding protein-like II"/>
    <property type="match status" value="2"/>
</dbReference>
<dbReference type="CDD" id="cd13536">
    <property type="entry name" value="PBP2_EcModA"/>
    <property type="match status" value="1"/>
</dbReference>
<dbReference type="GO" id="GO:0030973">
    <property type="term" value="F:molybdate ion binding"/>
    <property type="evidence" value="ECO:0007669"/>
    <property type="project" value="TreeGrafter"/>
</dbReference>
<evidence type="ECO:0000256" key="7">
    <source>
        <dbReference type="SAM" id="SignalP"/>
    </source>
</evidence>
<dbReference type="EMBL" id="LPXN01000079">
    <property type="protein sequence ID" value="KZD10999.1"/>
    <property type="molecule type" value="Genomic_DNA"/>
</dbReference>
<dbReference type="GO" id="GO:0015689">
    <property type="term" value="P:molybdate ion transport"/>
    <property type="evidence" value="ECO:0007669"/>
    <property type="project" value="InterPro"/>
</dbReference>
<dbReference type="NCBIfam" id="NF007958">
    <property type="entry name" value="PRK10677.1"/>
    <property type="match status" value="1"/>
</dbReference>
<dbReference type="FunFam" id="3.40.190.10:FF:000035">
    <property type="entry name" value="Molybdate ABC transporter substrate-binding protein"/>
    <property type="match status" value="1"/>
</dbReference>
<dbReference type="GO" id="GO:0030288">
    <property type="term" value="C:outer membrane-bounded periplasmic space"/>
    <property type="evidence" value="ECO:0007669"/>
    <property type="project" value="TreeGrafter"/>
</dbReference>
<evidence type="ECO:0000256" key="1">
    <source>
        <dbReference type="ARBA" id="ARBA00009175"/>
    </source>
</evidence>
<protein>
    <submittedName>
        <fullName evidence="8">Molybdenum ABC transporter substrate-binding protein</fullName>
    </submittedName>
</protein>
<feature type="chain" id="PRO_5007602348" evidence="7">
    <location>
        <begin position="24"/>
        <end position="258"/>
    </location>
</feature>
<evidence type="ECO:0000313" key="8">
    <source>
        <dbReference type="EMBL" id="KZD10999.1"/>
    </source>
</evidence>
<dbReference type="NCBIfam" id="TIGR01256">
    <property type="entry name" value="modA"/>
    <property type="match status" value="1"/>
</dbReference>
<keyword evidence="2 6" id="KW-0500">Molybdenum</keyword>
<evidence type="ECO:0000256" key="6">
    <source>
        <dbReference type="PIRSR" id="PIRSR004846-1"/>
    </source>
</evidence>
<comment type="similarity">
    <text evidence="1">Belongs to the bacterial solute-binding protein ModA family.</text>
</comment>
<dbReference type="Proteomes" id="UP000076400">
    <property type="component" value="Unassembled WGS sequence"/>
</dbReference>
<feature type="signal peptide" evidence="7">
    <location>
        <begin position="1"/>
        <end position="23"/>
    </location>
</feature>
<feature type="binding site" evidence="6">
    <location>
        <position position="193"/>
    </location>
    <ligand>
        <name>molybdate</name>
        <dbReference type="ChEBI" id="CHEBI:36264"/>
    </ligand>
</feature>
<feature type="binding site" evidence="6">
    <location>
        <position position="175"/>
    </location>
    <ligand>
        <name>molybdate</name>
        <dbReference type="ChEBI" id="CHEBI:36264"/>
    </ligand>
</feature>
<dbReference type="GO" id="GO:0046872">
    <property type="term" value="F:metal ion binding"/>
    <property type="evidence" value="ECO:0007669"/>
    <property type="project" value="UniProtKB-KW"/>
</dbReference>
<sequence>MRIGKFLAGLAIAAGVLAQPALAQDKTPVTVFAAASLKNALDAVAGAWMKQGGIPPRISYAGSSALARQIEQGAPADVFISADIDWMDFLQQRNLVKPETRSNLLGNSIVLVAQKDTAQKLTIEAGFPLADLLKGGRLAMADTNAVPAGKYGKASLESLGIWGAVESKIAQAENVRAALLLVSRGEAPYGIVYATDAAADANVEIVGTFPGDTHPPIIYPAAELAGSKNPDAAAFLRHVKSPMMKPVFEKQGFTVLGQ</sequence>
<proteinExistence type="inferred from homology"/>
<dbReference type="SUPFAM" id="SSF53850">
    <property type="entry name" value="Periplasmic binding protein-like II"/>
    <property type="match status" value="1"/>
</dbReference>
<dbReference type="AlphaFoldDB" id="A0A154WBW3"/>
<dbReference type="PANTHER" id="PTHR30632">
    <property type="entry name" value="MOLYBDATE-BINDING PERIPLASMIC PROTEIN"/>
    <property type="match status" value="1"/>
</dbReference>
<dbReference type="InterPro" id="IPR050682">
    <property type="entry name" value="ModA/WtpA"/>
</dbReference>
<dbReference type="GO" id="GO:1901359">
    <property type="term" value="F:tungstate binding"/>
    <property type="evidence" value="ECO:0007669"/>
    <property type="project" value="UniProtKB-ARBA"/>
</dbReference>
<comment type="subunit">
    <text evidence="5">The complex is composed of two ATP-binding proteins (ModC), two transmembrane proteins (ModB) and a solute-binding protein (ModA).</text>
</comment>
<dbReference type="PANTHER" id="PTHR30632:SF17">
    <property type="entry name" value="MOLYBDATE-BINDING PROTEIN MODA"/>
    <property type="match status" value="1"/>
</dbReference>
<dbReference type="InterPro" id="IPR005950">
    <property type="entry name" value="ModA"/>
</dbReference>
<evidence type="ECO:0000256" key="5">
    <source>
        <dbReference type="ARBA" id="ARBA00062515"/>
    </source>
</evidence>
<organism evidence="8 9">
    <name type="scientific">Oceanibaculum pacificum</name>
    <dbReference type="NCBI Taxonomy" id="580166"/>
    <lineage>
        <taxon>Bacteria</taxon>
        <taxon>Pseudomonadati</taxon>
        <taxon>Pseudomonadota</taxon>
        <taxon>Alphaproteobacteria</taxon>
        <taxon>Rhodospirillales</taxon>
        <taxon>Oceanibaculaceae</taxon>
        <taxon>Oceanibaculum</taxon>
    </lineage>
</organism>
<evidence type="ECO:0000313" key="9">
    <source>
        <dbReference type="Proteomes" id="UP000076400"/>
    </source>
</evidence>
<gene>
    <name evidence="8" type="ORF">AUP43_05805</name>
</gene>
<dbReference type="RefSeq" id="WP_067553626.1">
    <property type="nucleotide sequence ID" value="NZ_LPXN01000079.1"/>
</dbReference>